<name>A0A7G8TF06_9FIRM</name>
<dbReference type="KEGG" id="cfem:HCR03_08305"/>
<reference evidence="1 2" key="1">
    <citation type="submission" date="2020-08" db="EMBL/GenBank/DDBJ databases">
        <title>The isolate Caproiciproducens sp. 7D4C2 produces n-caproate at mildly acidic conditions from hexoses: genome and rBOX comparison with related strains and chain-elongating bacteria.</title>
        <authorList>
            <person name="Esquivel-Elizondo S."/>
            <person name="Bagci C."/>
            <person name="Temovska M."/>
            <person name="Jeon B.S."/>
            <person name="Bessarab I."/>
            <person name="Williams R.B.H."/>
            <person name="Huson D.H."/>
            <person name="Angenent L.T."/>
        </authorList>
    </citation>
    <scope>NUCLEOTIDE SEQUENCE [LARGE SCALE GENOMIC DNA]</scope>
    <source>
        <strain evidence="1 2">7D4C2</strain>
    </source>
</reference>
<dbReference type="Proteomes" id="UP000515909">
    <property type="component" value="Chromosome"/>
</dbReference>
<dbReference type="RefSeq" id="WP_187037578.1">
    <property type="nucleotide sequence ID" value="NZ_CP060286.1"/>
</dbReference>
<proteinExistence type="predicted"/>
<protein>
    <submittedName>
        <fullName evidence="1">Uncharacterized protein</fullName>
    </submittedName>
</protein>
<evidence type="ECO:0000313" key="2">
    <source>
        <dbReference type="Proteomes" id="UP000515909"/>
    </source>
</evidence>
<gene>
    <name evidence="1" type="ORF">HCR03_08305</name>
</gene>
<organism evidence="1 2">
    <name type="scientific">Caproicibacter fermentans</name>
    <dbReference type="NCBI Taxonomy" id="2576756"/>
    <lineage>
        <taxon>Bacteria</taxon>
        <taxon>Bacillati</taxon>
        <taxon>Bacillota</taxon>
        <taxon>Clostridia</taxon>
        <taxon>Eubacteriales</taxon>
        <taxon>Acutalibacteraceae</taxon>
        <taxon>Caproicibacter</taxon>
    </lineage>
</organism>
<sequence length="145" mass="16746">MNQTYLFVYTQGLPKNIQACIKADAENIAAFIAKYPSAPVIAFETLNGYFLLNTRLGFIDRCYDQNYLATQLIPVLTPMQMGERSIPEIVTLDYSELTLEDMPPLPDWNAWRDYGILEKDFPAFRQSLLKMSNDNMKTESEEMER</sequence>
<dbReference type="EMBL" id="CP060286">
    <property type="protein sequence ID" value="QNK42197.1"/>
    <property type="molecule type" value="Genomic_DNA"/>
</dbReference>
<accession>A0A7G8TF06</accession>
<evidence type="ECO:0000313" key="1">
    <source>
        <dbReference type="EMBL" id="QNK42197.1"/>
    </source>
</evidence>
<dbReference type="AlphaFoldDB" id="A0A7G8TF06"/>